<dbReference type="CDD" id="cd08422">
    <property type="entry name" value="PBP2_CrgA_like"/>
    <property type="match status" value="1"/>
</dbReference>
<dbReference type="EMBL" id="BGZJ01000001">
    <property type="protein sequence ID" value="GBO94043.1"/>
    <property type="molecule type" value="Genomic_DNA"/>
</dbReference>
<accession>A0A388SEG1</accession>
<dbReference type="GO" id="GO:0003700">
    <property type="term" value="F:DNA-binding transcription factor activity"/>
    <property type="evidence" value="ECO:0007669"/>
    <property type="project" value="InterPro"/>
</dbReference>
<dbReference type="Gene3D" id="3.40.190.290">
    <property type="match status" value="1"/>
</dbReference>
<dbReference type="InterPro" id="IPR000847">
    <property type="entry name" value="LysR_HTH_N"/>
</dbReference>
<dbReference type="Pfam" id="PF03466">
    <property type="entry name" value="LysR_substrate"/>
    <property type="match status" value="1"/>
</dbReference>
<dbReference type="SUPFAM" id="SSF46785">
    <property type="entry name" value="Winged helix' DNA-binding domain"/>
    <property type="match status" value="1"/>
</dbReference>
<dbReference type="AlphaFoldDB" id="A0A388SEG1"/>
<comment type="similarity">
    <text evidence="1">Belongs to the LysR transcriptional regulatory family.</text>
</comment>
<keyword evidence="2" id="KW-0805">Transcription regulation</keyword>
<evidence type="ECO:0000256" key="3">
    <source>
        <dbReference type="ARBA" id="ARBA00023125"/>
    </source>
</evidence>
<gene>
    <name evidence="6" type="ORF">MESMUL_13970</name>
</gene>
<dbReference type="RefSeq" id="WP_116270312.1">
    <property type="nucleotide sequence ID" value="NZ_BGZJ01000001.1"/>
</dbReference>
<dbReference type="GO" id="GO:0003677">
    <property type="term" value="F:DNA binding"/>
    <property type="evidence" value="ECO:0007669"/>
    <property type="project" value="UniProtKB-KW"/>
</dbReference>
<dbReference type="InterPro" id="IPR058163">
    <property type="entry name" value="LysR-type_TF_proteobact-type"/>
</dbReference>
<comment type="caution">
    <text evidence="6">The sequence shown here is derived from an EMBL/GenBank/DDBJ whole genome shotgun (WGS) entry which is preliminary data.</text>
</comment>
<reference evidence="6 7" key="1">
    <citation type="journal article" date="2018" name="Int. J. Syst. Evol. Microbiol.">
        <title>Mesosutterella multiformis gen. nov., sp. nov., a member of the family Sutterellaceae and Sutterella megalosphaeroides sp. nov., isolated from human faeces.</title>
        <authorList>
            <person name="Sakamoto M."/>
            <person name="Ikeyama N."/>
            <person name="Kunihiro T."/>
            <person name="Iino T."/>
            <person name="Yuki M."/>
            <person name="Ohkuma M."/>
        </authorList>
    </citation>
    <scope>NUCLEOTIDE SEQUENCE [LARGE SCALE GENOMIC DNA]</scope>
    <source>
        <strain evidence="6 7">4NBBH2</strain>
    </source>
</reference>
<dbReference type="OrthoDB" id="9076738at2"/>
<dbReference type="PANTHER" id="PTHR30537">
    <property type="entry name" value="HTH-TYPE TRANSCRIPTIONAL REGULATOR"/>
    <property type="match status" value="1"/>
</dbReference>
<dbReference type="SUPFAM" id="SSF53850">
    <property type="entry name" value="Periplasmic binding protein-like II"/>
    <property type="match status" value="1"/>
</dbReference>
<evidence type="ECO:0000256" key="1">
    <source>
        <dbReference type="ARBA" id="ARBA00009437"/>
    </source>
</evidence>
<dbReference type="InterPro" id="IPR036390">
    <property type="entry name" value="WH_DNA-bd_sf"/>
</dbReference>
<evidence type="ECO:0000259" key="5">
    <source>
        <dbReference type="PROSITE" id="PS50931"/>
    </source>
</evidence>
<sequence length="323" mass="36164">MAKSDFLSRTRLFLEVLNEESLNQAAESLGKSTPQVSREIAKLEQELHVKLFTRLPTGIRVTREGAKFAEQILPLIERFDTLEESLIRETDQEINLFLPITEGTELFQKWIARFAEANPDVRVNSRIRDPNAGQNGGYFNYQVVLEREPADDTLVAVRICSVPLVCVAAPAYLAKAGTPESPEDLLRHLIRVSSREMELPVTLHETGTGRSYTVPTGHAGDSGLVLALKNRVLEGGGIGIAVPRYLVESELETGDLIEVLPDWQIEPEVMWLLRPQSRFPSDAGQKLARWFRKEASENPSLTVSERLNVFGKPAPTDLLRRDL</sequence>
<evidence type="ECO:0000313" key="7">
    <source>
        <dbReference type="Proteomes" id="UP000266091"/>
    </source>
</evidence>
<evidence type="ECO:0000256" key="2">
    <source>
        <dbReference type="ARBA" id="ARBA00023015"/>
    </source>
</evidence>
<feature type="domain" description="HTH lysR-type" evidence="5">
    <location>
        <begin position="11"/>
        <end position="62"/>
    </location>
</feature>
<dbReference type="InterPro" id="IPR036388">
    <property type="entry name" value="WH-like_DNA-bd_sf"/>
</dbReference>
<dbReference type="Gene3D" id="1.10.10.10">
    <property type="entry name" value="Winged helix-like DNA-binding domain superfamily/Winged helix DNA-binding domain"/>
    <property type="match status" value="1"/>
</dbReference>
<keyword evidence="7" id="KW-1185">Reference proteome</keyword>
<dbReference type="Proteomes" id="UP000266091">
    <property type="component" value="Unassembled WGS sequence"/>
</dbReference>
<organism evidence="6 7">
    <name type="scientific">Mesosutterella multiformis</name>
    <dbReference type="NCBI Taxonomy" id="2259133"/>
    <lineage>
        <taxon>Bacteria</taxon>
        <taxon>Pseudomonadati</taxon>
        <taxon>Pseudomonadota</taxon>
        <taxon>Betaproteobacteria</taxon>
        <taxon>Burkholderiales</taxon>
        <taxon>Sutterellaceae</taxon>
        <taxon>Mesosutterella</taxon>
    </lineage>
</organism>
<name>A0A388SEG1_9BURK</name>
<keyword evidence="3" id="KW-0238">DNA-binding</keyword>
<evidence type="ECO:0000313" key="6">
    <source>
        <dbReference type="EMBL" id="GBO94043.1"/>
    </source>
</evidence>
<proteinExistence type="inferred from homology"/>
<dbReference type="PANTHER" id="PTHR30537:SF5">
    <property type="entry name" value="HTH-TYPE TRANSCRIPTIONAL ACTIVATOR TTDR-RELATED"/>
    <property type="match status" value="1"/>
</dbReference>
<dbReference type="Pfam" id="PF00126">
    <property type="entry name" value="HTH_1"/>
    <property type="match status" value="1"/>
</dbReference>
<dbReference type="PROSITE" id="PS50931">
    <property type="entry name" value="HTH_LYSR"/>
    <property type="match status" value="1"/>
</dbReference>
<keyword evidence="4" id="KW-0804">Transcription</keyword>
<evidence type="ECO:0000256" key="4">
    <source>
        <dbReference type="ARBA" id="ARBA00023163"/>
    </source>
</evidence>
<protein>
    <recommendedName>
        <fullName evidence="5">HTH lysR-type domain-containing protein</fullName>
    </recommendedName>
</protein>
<dbReference type="InterPro" id="IPR005119">
    <property type="entry name" value="LysR_subst-bd"/>
</dbReference>